<evidence type="ECO:0000256" key="1">
    <source>
        <dbReference type="SAM" id="MobiDB-lite"/>
    </source>
</evidence>
<evidence type="ECO:0000313" key="2">
    <source>
        <dbReference type="EMBL" id="KAG4419198.1"/>
    </source>
</evidence>
<sequence>MQTSSSRSPRLNHASSQNFAAELPSQWQGGGAENGPANTQLSFSITTDTDSLSSGFPYSQQLAEIRISQTQWMHFSNQVVNAASLTAIEDKAAWTAGVATGAGASAFLLFFGPWNEGMFAERGVQASLEPPTESGEVVVDQWPGASRKDMERAKERMKKRFRIVQVPFDPRIHELGPSRVQLSPVLPLSQSQSSVRRSPSESHPTESSEGRRSQYLDEQEDAEEAPQLPPRKPGLGMNELASDQGVVELASEQTPVVLYELDGHSSEIQGNNYAGNDILSLKE</sequence>
<evidence type="ECO:0000313" key="3">
    <source>
        <dbReference type="Proteomes" id="UP000664132"/>
    </source>
</evidence>
<organism evidence="2 3">
    <name type="scientific">Cadophora malorum</name>
    <dbReference type="NCBI Taxonomy" id="108018"/>
    <lineage>
        <taxon>Eukaryota</taxon>
        <taxon>Fungi</taxon>
        <taxon>Dikarya</taxon>
        <taxon>Ascomycota</taxon>
        <taxon>Pezizomycotina</taxon>
        <taxon>Leotiomycetes</taxon>
        <taxon>Helotiales</taxon>
        <taxon>Ploettnerulaceae</taxon>
        <taxon>Cadophora</taxon>
    </lineage>
</organism>
<gene>
    <name evidence="2" type="ORF">IFR04_007699</name>
</gene>
<feature type="region of interest" description="Disordered" evidence="1">
    <location>
        <begin position="264"/>
        <end position="283"/>
    </location>
</feature>
<proteinExistence type="predicted"/>
<comment type="caution">
    <text evidence="2">The sequence shown here is derived from an EMBL/GenBank/DDBJ whole genome shotgun (WGS) entry which is preliminary data.</text>
</comment>
<feature type="region of interest" description="Disordered" evidence="1">
    <location>
        <begin position="183"/>
        <end position="248"/>
    </location>
</feature>
<dbReference type="OrthoDB" id="252020at2759"/>
<protein>
    <submittedName>
        <fullName evidence="2">Uncharacterized protein</fullName>
    </submittedName>
</protein>
<name>A0A8H7TI31_9HELO</name>
<dbReference type="AlphaFoldDB" id="A0A8H7TI31"/>
<keyword evidence="3" id="KW-1185">Reference proteome</keyword>
<dbReference type="Proteomes" id="UP000664132">
    <property type="component" value="Unassembled WGS sequence"/>
</dbReference>
<feature type="compositionally biased region" description="Polar residues" evidence="1">
    <location>
        <begin position="1"/>
        <end position="19"/>
    </location>
</feature>
<feature type="compositionally biased region" description="Low complexity" evidence="1">
    <location>
        <begin position="183"/>
        <end position="197"/>
    </location>
</feature>
<accession>A0A8H7TI31</accession>
<feature type="region of interest" description="Disordered" evidence="1">
    <location>
        <begin position="1"/>
        <end position="42"/>
    </location>
</feature>
<dbReference type="EMBL" id="JAFJYH010000111">
    <property type="protein sequence ID" value="KAG4419198.1"/>
    <property type="molecule type" value="Genomic_DNA"/>
</dbReference>
<feature type="compositionally biased region" description="Basic and acidic residues" evidence="1">
    <location>
        <begin position="198"/>
        <end position="215"/>
    </location>
</feature>
<reference evidence="2" key="1">
    <citation type="submission" date="2021-02" db="EMBL/GenBank/DDBJ databases">
        <title>Genome sequence Cadophora malorum strain M34.</title>
        <authorList>
            <person name="Stefanovic E."/>
            <person name="Vu D."/>
            <person name="Scully C."/>
            <person name="Dijksterhuis J."/>
            <person name="Roader J."/>
            <person name="Houbraken J."/>
        </authorList>
    </citation>
    <scope>NUCLEOTIDE SEQUENCE</scope>
    <source>
        <strain evidence="2">M34</strain>
    </source>
</reference>